<name>C2Y2W6_BACMY</name>
<proteinExistence type="inferred from homology"/>
<evidence type="ECO:0000256" key="3">
    <source>
        <dbReference type="RuleBase" id="RU003452"/>
    </source>
</evidence>
<dbReference type="SUPFAM" id="SSF54001">
    <property type="entry name" value="Cysteine proteinases"/>
    <property type="match status" value="1"/>
</dbReference>
<reference evidence="4" key="1">
    <citation type="journal article" date="2012" name="Genome Res.">
        <title>Genomic characterization of the Bacillus cereus sensu lato species: Backdrop to the evolution of Bacillus anthracis.</title>
        <authorList>
            <person name="Zwick M.E."/>
            <person name="Joseph S.J."/>
            <person name="Didelot X."/>
            <person name="Chen P.E."/>
            <person name="Bishop-Lilly K.A."/>
            <person name="Stewart A.C."/>
            <person name="Willner K."/>
            <person name="Nolan N."/>
            <person name="Lentz S."/>
            <person name="Thomason M.K."/>
            <person name="Sozhamannan S."/>
            <person name="Mateczun A.J."/>
            <person name="Du L."/>
            <person name="Read T.D."/>
        </authorList>
    </citation>
    <scope>NUCLEOTIDE SEQUENCE [LARGE SCALE GENOMIC DNA]</scope>
    <source>
        <strain evidence="4">AH603</strain>
    </source>
</reference>
<dbReference type="AlphaFoldDB" id="C2Y2W6"/>
<dbReference type="Pfam" id="PF00797">
    <property type="entry name" value="Acetyltransf_2"/>
    <property type="match status" value="1"/>
</dbReference>
<dbReference type="HOGENOM" id="CLU_049918_4_0_9"/>
<evidence type="ECO:0000313" key="4">
    <source>
        <dbReference type="EMBL" id="EEL67728.1"/>
    </source>
</evidence>
<accession>C2Y2W6</accession>
<dbReference type="EMBL" id="ACMP01000158">
    <property type="protein sequence ID" value="EEL67728.1"/>
    <property type="molecule type" value="Genomic_DNA"/>
</dbReference>
<dbReference type="GO" id="GO:0016407">
    <property type="term" value="F:acetyltransferase activity"/>
    <property type="evidence" value="ECO:0007669"/>
    <property type="project" value="InterPro"/>
</dbReference>
<comment type="caution">
    <text evidence="4">The sequence shown here is derived from an EMBL/GenBank/DDBJ whole genome shotgun (WGS) entry which is preliminary data.</text>
</comment>
<dbReference type="Proteomes" id="UP000001753">
    <property type="component" value="Chromosome"/>
</dbReference>
<organism evidence="4">
    <name type="scientific">Bacillus mycoides</name>
    <dbReference type="NCBI Taxonomy" id="1405"/>
    <lineage>
        <taxon>Bacteria</taxon>
        <taxon>Bacillati</taxon>
        <taxon>Bacillota</taxon>
        <taxon>Bacilli</taxon>
        <taxon>Bacillales</taxon>
        <taxon>Bacillaceae</taxon>
        <taxon>Bacillus</taxon>
        <taxon>Bacillus cereus group</taxon>
    </lineage>
</organism>
<comment type="similarity">
    <text evidence="1 3">Belongs to the arylamine N-acetyltransferase family.</text>
</comment>
<dbReference type="PRINTS" id="PR01543">
    <property type="entry name" value="ANATRNSFRASE"/>
</dbReference>
<dbReference type="InterPro" id="IPR053710">
    <property type="entry name" value="Arylamine_NAT_domain_sf"/>
</dbReference>
<evidence type="ECO:0000256" key="1">
    <source>
        <dbReference type="ARBA" id="ARBA00006547"/>
    </source>
</evidence>
<dbReference type="PANTHER" id="PTHR11786:SF0">
    <property type="entry name" value="ARYLAMINE N-ACETYLTRANSFERASE 4-RELATED"/>
    <property type="match status" value="1"/>
</dbReference>
<keyword evidence="2 4" id="KW-0808">Transferase</keyword>
<dbReference type="PANTHER" id="PTHR11786">
    <property type="entry name" value="N-HYDROXYARYLAMINE O-ACETYLTRANSFERASE"/>
    <property type="match status" value="1"/>
</dbReference>
<dbReference type="Gene3D" id="3.30.2140.20">
    <property type="match status" value="1"/>
</dbReference>
<dbReference type="InterPro" id="IPR038765">
    <property type="entry name" value="Papain-like_cys_pep_sf"/>
</dbReference>
<evidence type="ECO:0000256" key="2">
    <source>
        <dbReference type="ARBA" id="ARBA00022679"/>
    </source>
</evidence>
<protein>
    <submittedName>
        <fullName evidence="4">N-hydroxyarylamine O-acetyltransferase</fullName>
    </submittedName>
</protein>
<sequence length="292" mass="33770">MVKFSINGRLYTMLTDLQKIFFSRLQISPKEDVSFENLHEILQQMAYVIPYENLDVMNKNIRKITRKNVQEKLLLTQRGGLCYELNTVLYYFLLDCGFDVYRISGTVYDLGGDKWKPDDGHVIIILNYNNQKYIIDGGLASHLPLHPVPFSGEVISSQTGKYRIRKQNTEKGTYLLELKKGEDGESAQFLNSEPTNTWCTGFAFSLDEIDTNKVNAIQNIIVEHPESPFNKGYIVCKLIEDGHISLTKKSFTETRKGQKSKRTINEEEYQQILKEVFNISLNKYLDKILERD</sequence>
<gene>
    <name evidence="4" type="ORF">bcere0026_53130</name>
</gene>
<dbReference type="InterPro" id="IPR001447">
    <property type="entry name" value="Arylamine_N-AcTrfase"/>
</dbReference>
<dbReference type="FunFam" id="3.30.2140.20:FF:000002">
    <property type="entry name" value="Arylamine N-acetyltransferase"/>
    <property type="match status" value="1"/>
</dbReference>